<dbReference type="EMBL" id="BMMV01000010">
    <property type="protein sequence ID" value="GGK00761.1"/>
    <property type="molecule type" value="Genomic_DNA"/>
</dbReference>
<organism evidence="2 3">
    <name type="scientific">Streptomyces camponoticapitis</name>
    <dbReference type="NCBI Taxonomy" id="1616125"/>
    <lineage>
        <taxon>Bacteria</taxon>
        <taxon>Bacillati</taxon>
        <taxon>Actinomycetota</taxon>
        <taxon>Actinomycetes</taxon>
        <taxon>Kitasatosporales</taxon>
        <taxon>Streptomycetaceae</taxon>
        <taxon>Streptomyces</taxon>
    </lineage>
</organism>
<keyword evidence="3" id="KW-1185">Reference proteome</keyword>
<name>A0ABQ2E8J4_9ACTN</name>
<feature type="region of interest" description="Disordered" evidence="1">
    <location>
        <begin position="27"/>
        <end position="68"/>
    </location>
</feature>
<dbReference type="Proteomes" id="UP000660265">
    <property type="component" value="Unassembled WGS sequence"/>
</dbReference>
<evidence type="ECO:0000313" key="2">
    <source>
        <dbReference type="EMBL" id="GGK00761.1"/>
    </source>
</evidence>
<protein>
    <submittedName>
        <fullName evidence="2">Uncharacterized protein</fullName>
    </submittedName>
</protein>
<accession>A0ABQ2E8J4</accession>
<evidence type="ECO:0000313" key="3">
    <source>
        <dbReference type="Proteomes" id="UP000660265"/>
    </source>
</evidence>
<proteinExistence type="predicted"/>
<comment type="caution">
    <text evidence="2">The sequence shown here is derived from an EMBL/GenBank/DDBJ whole genome shotgun (WGS) entry which is preliminary data.</text>
</comment>
<reference evidence="3" key="1">
    <citation type="journal article" date="2019" name="Int. J. Syst. Evol. Microbiol.">
        <title>The Global Catalogue of Microorganisms (GCM) 10K type strain sequencing project: providing services to taxonomists for standard genome sequencing and annotation.</title>
        <authorList>
            <consortium name="The Broad Institute Genomics Platform"/>
            <consortium name="The Broad Institute Genome Sequencing Center for Infectious Disease"/>
            <person name="Wu L."/>
            <person name="Ma J."/>
        </authorList>
    </citation>
    <scope>NUCLEOTIDE SEQUENCE [LARGE SCALE GENOMIC DNA]</scope>
    <source>
        <strain evidence="3">CGMCC 4.7275</strain>
    </source>
</reference>
<gene>
    <name evidence="2" type="ORF">GCM10011583_35300</name>
</gene>
<evidence type="ECO:0000256" key="1">
    <source>
        <dbReference type="SAM" id="MobiDB-lite"/>
    </source>
</evidence>
<sequence>MPLFDALLDRGTPAILATEPITRNGYSAALPCTDDCPKRQRDRSRRAGEMCPHSGPRILRAGGGGRTP</sequence>